<feature type="compositionally biased region" description="Polar residues" evidence="1">
    <location>
        <begin position="80"/>
        <end position="90"/>
    </location>
</feature>
<gene>
    <name evidence="2" type="ORF">DEO72_LG6g1536</name>
</gene>
<organism evidence="2 3">
    <name type="scientific">Vigna unguiculata</name>
    <name type="common">Cowpea</name>
    <dbReference type="NCBI Taxonomy" id="3917"/>
    <lineage>
        <taxon>Eukaryota</taxon>
        <taxon>Viridiplantae</taxon>
        <taxon>Streptophyta</taxon>
        <taxon>Embryophyta</taxon>
        <taxon>Tracheophyta</taxon>
        <taxon>Spermatophyta</taxon>
        <taxon>Magnoliopsida</taxon>
        <taxon>eudicotyledons</taxon>
        <taxon>Gunneridae</taxon>
        <taxon>Pentapetalae</taxon>
        <taxon>rosids</taxon>
        <taxon>fabids</taxon>
        <taxon>Fabales</taxon>
        <taxon>Fabaceae</taxon>
        <taxon>Papilionoideae</taxon>
        <taxon>50 kb inversion clade</taxon>
        <taxon>NPAAA clade</taxon>
        <taxon>indigoferoid/millettioid clade</taxon>
        <taxon>Phaseoleae</taxon>
        <taxon>Vigna</taxon>
    </lineage>
</organism>
<evidence type="ECO:0000256" key="1">
    <source>
        <dbReference type="SAM" id="MobiDB-lite"/>
    </source>
</evidence>
<accession>A0A4D6M9P4</accession>
<name>A0A4D6M9P4_VIGUN</name>
<dbReference type="AlphaFoldDB" id="A0A4D6M9P4"/>
<evidence type="ECO:0000313" key="2">
    <source>
        <dbReference type="EMBL" id="QCD96826.1"/>
    </source>
</evidence>
<keyword evidence="3" id="KW-1185">Reference proteome</keyword>
<reference evidence="2 3" key="1">
    <citation type="submission" date="2019-04" db="EMBL/GenBank/DDBJ databases">
        <title>An improved genome assembly and genetic linkage map for asparagus bean, Vigna unguiculata ssp. sesquipedialis.</title>
        <authorList>
            <person name="Xia Q."/>
            <person name="Zhang R."/>
            <person name="Dong Y."/>
        </authorList>
    </citation>
    <scope>NUCLEOTIDE SEQUENCE [LARGE SCALE GENOMIC DNA]</scope>
    <source>
        <tissue evidence="2">Leaf</tissue>
    </source>
</reference>
<protein>
    <submittedName>
        <fullName evidence="2">Uncharacterized protein</fullName>
    </submittedName>
</protein>
<feature type="region of interest" description="Disordered" evidence="1">
    <location>
        <begin position="80"/>
        <end position="104"/>
    </location>
</feature>
<dbReference type="Proteomes" id="UP000501690">
    <property type="component" value="Linkage Group LG6"/>
</dbReference>
<sequence>MSFCSFVSSSLNCSRSCCLSLCTPKNLAVGPSPGERRSPKRACVGVRGWVFAVAAQARGPTFGRGAGSLRRGRTRLSEYARNTRSPLSRSRLTEGLSLKREDPSHLSEGLWPKRGLGERMCGYCLESLFELGGEQLGGEQRYPPRVQASAKSDQVIYARNTRDQQGGDGFAA</sequence>
<proteinExistence type="predicted"/>
<feature type="region of interest" description="Disordered" evidence="1">
    <location>
        <begin position="146"/>
        <end position="172"/>
    </location>
</feature>
<evidence type="ECO:0000313" key="3">
    <source>
        <dbReference type="Proteomes" id="UP000501690"/>
    </source>
</evidence>
<dbReference type="EMBL" id="CP039350">
    <property type="protein sequence ID" value="QCD96826.1"/>
    <property type="molecule type" value="Genomic_DNA"/>
</dbReference>